<dbReference type="Gene3D" id="2.60.120.200">
    <property type="match status" value="1"/>
</dbReference>
<organism evidence="3 4">
    <name type="scientific">Dactylosporangium darangshiense</name>
    <dbReference type="NCBI Taxonomy" id="579108"/>
    <lineage>
        <taxon>Bacteria</taxon>
        <taxon>Bacillati</taxon>
        <taxon>Actinomycetota</taxon>
        <taxon>Actinomycetes</taxon>
        <taxon>Micromonosporales</taxon>
        <taxon>Micromonosporaceae</taxon>
        <taxon>Dactylosporangium</taxon>
    </lineage>
</organism>
<proteinExistence type="inferred from homology"/>
<comment type="similarity">
    <text evidence="1">Belongs to the glycosyl hydrolase 16 family.</text>
</comment>
<accession>A0ABP8DBD4</accession>
<feature type="domain" description="GH16" evidence="2">
    <location>
        <begin position="193"/>
        <end position="433"/>
    </location>
</feature>
<dbReference type="RefSeq" id="WP_345129234.1">
    <property type="nucleotide sequence ID" value="NZ_BAABAT010000012.1"/>
</dbReference>
<evidence type="ECO:0000313" key="4">
    <source>
        <dbReference type="Proteomes" id="UP001500620"/>
    </source>
</evidence>
<sequence>MASLRPRTRRAGIAALVVAVVGGLAVVAAPDDPQRRGRTLTRTSSAQVLAGVGWTRRWTAAPATVTDTAGNEWESDAAVVQGGAAPKAAAAGNAAPYRYARGGTPAFVLPVPEPGTFAVIVSLAAPERGPAPDASVTVTVAGGAEQKVRLASTGSGRVRHAIVLVPVTGDAARFTVTATEHLAGVSAVTLVMARRETEPLRTELDEGFDGPAGTALLPGWRHDTGGGGWGNGELQEYTQRPENGALTGDGKLAITARSDGGKYSSARLRTAYEGLYGRIEGEMQVPSGRGLLPAFWMLGADVERTGWPQAGEIDLMESLGAAEPGLVHGTVHGPDGSARGWERAFTARPAGGPDKGMHRYGLEWWPGVLQWTVDGVVQATLRQEDLGARQQWVFDRPAFLLLDVAVGGRWPGNPPPATVFPQTMYVESVRWSR</sequence>
<dbReference type="PANTHER" id="PTHR10963">
    <property type="entry name" value="GLYCOSYL HYDROLASE-RELATED"/>
    <property type="match status" value="1"/>
</dbReference>
<dbReference type="PROSITE" id="PS51762">
    <property type="entry name" value="GH16_2"/>
    <property type="match status" value="1"/>
</dbReference>
<dbReference type="SUPFAM" id="SSF49899">
    <property type="entry name" value="Concanavalin A-like lectins/glucanases"/>
    <property type="match status" value="1"/>
</dbReference>
<dbReference type="InterPro" id="IPR050546">
    <property type="entry name" value="Glycosyl_Hydrlase_16"/>
</dbReference>
<reference evidence="4" key="1">
    <citation type="journal article" date="2019" name="Int. J. Syst. Evol. Microbiol.">
        <title>The Global Catalogue of Microorganisms (GCM) 10K type strain sequencing project: providing services to taxonomists for standard genome sequencing and annotation.</title>
        <authorList>
            <consortium name="The Broad Institute Genomics Platform"/>
            <consortium name="The Broad Institute Genome Sequencing Center for Infectious Disease"/>
            <person name="Wu L."/>
            <person name="Ma J."/>
        </authorList>
    </citation>
    <scope>NUCLEOTIDE SEQUENCE [LARGE SCALE GENOMIC DNA]</scope>
    <source>
        <strain evidence="4">JCM 17441</strain>
    </source>
</reference>
<protein>
    <recommendedName>
        <fullName evidence="2">GH16 domain-containing protein</fullName>
    </recommendedName>
</protein>
<gene>
    <name evidence="3" type="ORF">GCM10022255_046530</name>
</gene>
<dbReference type="CDD" id="cd08023">
    <property type="entry name" value="GH16_laminarinase_like"/>
    <property type="match status" value="1"/>
</dbReference>
<dbReference type="InterPro" id="IPR000757">
    <property type="entry name" value="Beta-glucanase-like"/>
</dbReference>
<evidence type="ECO:0000313" key="3">
    <source>
        <dbReference type="EMBL" id="GAA4251941.1"/>
    </source>
</evidence>
<dbReference type="Proteomes" id="UP001500620">
    <property type="component" value="Unassembled WGS sequence"/>
</dbReference>
<dbReference type="InterPro" id="IPR013320">
    <property type="entry name" value="ConA-like_dom_sf"/>
</dbReference>
<comment type="caution">
    <text evidence="3">The sequence shown here is derived from an EMBL/GenBank/DDBJ whole genome shotgun (WGS) entry which is preliminary data.</text>
</comment>
<name>A0ABP8DBD4_9ACTN</name>
<keyword evidence="4" id="KW-1185">Reference proteome</keyword>
<dbReference type="PANTHER" id="PTHR10963:SF55">
    <property type="entry name" value="GLYCOSIDE HYDROLASE FAMILY 16 PROTEIN"/>
    <property type="match status" value="1"/>
</dbReference>
<evidence type="ECO:0000259" key="2">
    <source>
        <dbReference type="PROSITE" id="PS51762"/>
    </source>
</evidence>
<dbReference type="Pfam" id="PF00722">
    <property type="entry name" value="Glyco_hydro_16"/>
    <property type="match status" value="1"/>
</dbReference>
<dbReference type="EMBL" id="BAABAT010000012">
    <property type="protein sequence ID" value="GAA4251941.1"/>
    <property type="molecule type" value="Genomic_DNA"/>
</dbReference>
<evidence type="ECO:0000256" key="1">
    <source>
        <dbReference type="ARBA" id="ARBA00006865"/>
    </source>
</evidence>